<accession>A0A1H3ASB6</accession>
<evidence type="ECO:0000313" key="2">
    <source>
        <dbReference type="EMBL" id="SDX31749.1"/>
    </source>
</evidence>
<dbReference type="RefSeq" id="WP_004517760.1">
    <property type="nucleotide sequence ID" value="NZ_FNOF01000028.1"/>
</dbReference>
<proteinExistence type="predicted"/>
<feature type="compositionally biased region" description="Basic and acidic residues" evidence="1">
    <location>
        <begin position="1"/>
        <end position="10"/>
    </location>
</feature>
<evidence type="ECO:0000313" key="3">
    <source>
        <dbReference type="Proteomes" id="UP000182573"/>
    </source>
</evidence>
<sequence length="291" mass="31319">MTDRNSDREAFQPVGEGALIPDPALDQPADGQPTRQREASYSGGYPDGTTETDRACVSCGASIPAGQRKCRFCLDHELDIASEAGSGDTEQTLRGVIQFLVEAGTFYAAVAKGAAAASLLTSAPDESVDDCTLIYDLEDEPAPQITEDWPTLPAATEVTSAVGDTLLSAARDRTGWEVVNRKNRPQTEIPRVYDERGQGIRDESALEHTLGDNDQLWIVPAIAVEAVPIETGSTSARAEIPTVTVLECQHCTAETEHRFSTHESLPDETWTGQPIWECQVCGTGRYGPAPE</sequence>
<protein>
    <submittedName>
        <fullName evidence="2">Uncharacterized protein</fullName>
    </submittedName>
</protein>
<reference evidence="2 3" key="1">
    <citation type="submission" date="2016-10" db="EMBL/GenBank/DDBJ databases">
        <authorList>
            <person name="de Groot N.N."/>
        </authorList>
    </citation>
    <scope>NUCLEOTIDE SEQUENCE [LARGE SCALE GENOMIC DNA]</scope>
    <source>
        <strain evidence="2 3">DSM 3756</strain>
    </source>
</reference>
<dbReference type="EMBL" id="FNOF01000028">
    <property type="protein sequence ID" value="SDX31749.1"/>
    <property type="molecule type" value="Genomic_DNA"/>
</dbReference>
<evidence type="ECO:0000256" key="1">
    <source>
        <dbReference type="SAM" id="MobiDB-lite"/>
    </source>
</evidence>
<name>A0A1H3ASB6_HALVA</name>
<gene>
    <name evidence="2" type="ORF">SAMN05443574_12822</name>
</gene>
<organism evidence="2 3">
    <name type="scientific">Haloarcula vallismortis</name>
    <name type="common">Halobacterium vallismortis</name>
    <dbReference type="NCBI Taxonomy" id="28442"/>
    <lineage>
        <taxon>Archaea</taxon>
        <taxon>Methanobacteriati</taxon>
        <taxon>Methanobacteriota</taxon>
        <taxon>Stenosarchaea group</taxon>
        <taxon>Halobacteria</taxon>
        <taxon>Halobacteriales</taxon>
        <taxon>Haloarculaceae</taxon>
        <taxon>Haloarcula</taxon>
    </lineage>
</organism>
<dbReference type="Proteomes" id="UP000182573">
    <property type="component" value="Unassembled WGS sequence"/>
</dbReference>
<dbReference type="STRING" id="28442.SAMN05443574_12822"/>
<feature type="region of interest" description="Disordered" evidence="1">
    <location>
        <begin position="1"/>
        <end position="47"/>
    </location>
</feature>
<dbReference type="AlphaFoldDB" id="A0A1H3ASB6"/>